<accession>A0A8R2D372</accession>
<feature type="chain" id="PRO_5035737379" evidence="1">
    <location>
        <begin position="18"/>
        <end position="112"/>
    </location>
</feature>
<dbReference type="RefSeq" id="XP_016658602.1">
    <property type="nucleotide sequence ID" value="XM_016803113.2"/>
</dbReference>
<dbReference type="OrthoDB" id="10478093at2759"/>
<name>A0A8R2D372_ACYPI</name>
<dbReference type="EnsemblMetazoa" id="XM_016803113.2">
    <property type="protein sequence ID" value="XP_016658602.1"/>
    <property type="gene ID" value="LOC107883334"/>
</dbReference>
<keyword evidence="3" id="KW-1185">Reference proteome</keyword>
<proteinExistence type="predicted"/>
<protein>
    <submittedName>
        <fullName evidence="2">Uncharacterized protein</fullName>
    </submittedName>
</protein>
<feature type="signal peptide" evidence="1">
    <location>
        <begin position="1"/>
        <end position="17"/>
    </location>
</feature>
<reference evidence="3" key="1">
    <citation type="submission" date="2010-06" db="EMBL/GenBank/DDBJ databases">
        <authorList>
            <person name="Jiang H."/>
            <person name="Abraham K."/>
            <person name="Ali S."/>
            <person name="Alsbrooks S.L."/>
            <person name="Anim B.N."/>
            <person name="Anosike U.S."/>
            <person name="Attaway T."/>
            <person name="Bandaranaike D.P."/>
            <person name="Battles P.K."/>
            <person name="Bell S.N."/>
            <person name="Bell A.V."/>
            <person name="Beltran B."/>
            <person name="Bickham C."/>
            <person name="Bustamante Y."/>
            <person name="Caleb T."/>
            <person name="Canada A."/>
            <person name="Cardenas V."/>
            <person name="Carter K."/>
            <person name="Chacko J."/>
            <person name="Chandrabose M.N."/>
            <person name="Chavez D."/>
            <person name="Chavez A."/>
            <person name="Chen L."/>
            <person name="Chu H.-S."/>
            <person name="Claassen K.J."/>
            <person name="Cockrell R."/>
            <person name="Collins M."/>
            <person name="Cooper J.A."/>
            <person name="Cree A."/>
            <person name="Curry S.M."/>
            <person name="Da Y."/>
            <person name="Dao M.D."/>
            <person name="Das B."/>
            <person name="Davila M.-L."/>
            <person name="Davy-Carroll L."/>
            <person name="Denson S."/>
            <person name="Dinh H."/>
            <person name="Ebong V.E."/>
            <person name="Edwards J.R."/>
            <person name="Egan A."/>
            <person name="El-Daye J."/>
            <person name="Escobedo L."/>
            <person name="Fernandez S."/>
            <person name="Fernando P.R."/>
            <person name="Flagg N."/>
            <person name="Forbes L.D."/>
            <person name="Fowler R.G."/>
            <person name="Fu Q."/>
            <person name="Gabisi R.A."/>
            <person name="Ganer J."/>
            <person name="Garbino Pronczuk A."/>
            <person name="Garcia R.M."/>
            <person name="Garner T."/>
            <person name="Garrett T.E."/>
            <person name="Gonzalez D.A."/>
            <person name="Hamid H."/>
            <person name="Hawkins E.S."/>
            <person name="Hirani K."/>
            <person name="Hogues M.E."/>
            <person name="Hollins B."/>
            <person name="Hsiao C.-H."/>
            <person name="Jabil R."/>
            <person name="James M.L."/>
            <person name="Jhangiani S.N."/>
            <person name="Johnson B."/>
            <person name="Johnson Q."/>
            <person name="Joshi V."/>
            <person name="Kalu J.B."/>
            <person name="Kam C."/>
            <person name="Kashfia A."/>
            <person name="Keebler J."/>
            <person name="Kisamo H."/>
            <person name="Kovar C.L."/>
            <person name="Lago L.A."/>
            <person name="Lai C.-Y."/>
            <person name="Laidlaw J."/>
            <person name="Lara F."/>
            <person name="Le T.-K."/>
            <person name="Lee S.L."/>
            <person name="Legall F.H."/>
            <person name="Lemon S.J."/>
            <person name="Lewis L.R."/>
            <person name="Li B."/>
            <person name="Liu Y."/>
            <person name="Liu Y.-S."/>
            <person name="Lopez J."/>
            <person name="Lozado R.J."/>
            <person name="Lu J."/>
            <person name="Madu R.C."/>
            <person name="Maheshwari M."/>
            <person name="Maheshwari R."/>
            <person name="Malloy K."/>
            <person name="Martinez E."/>
            <person name="Mathew T."/>
            <person name="Mercado I.C."/>
            <person name="Mercado C."/>
            <person name="Meyer B."/>
            <person name="Montgomery K."/>
            <person name="Morgan M.B."/>
            <person name="Munidasa M."/>
            <person name="Nazareth L.V."/>
            <person name="Nelson J."/>
            <person name="Ng B.M."/>
            <person name="Nguyen N.B."/>
            <person name="Nguyen P.Q."/>
            <person name="Nguyen T."/>
            <person name="Obregon M."/>
            <person name="Okwuonu G.O."/>
            <person name="Onwere C.G."/>
            <person name="Orozco G."/>
            <person name="Parra A."/>
            <person name="Patel S."/>
            <person name="Patil S."/>
            <person name="Perez A."/>
            <person name="Perez Y."/>
            <person name="Pham C."/>
            <person name="Primus E.L."/>
            <person name="Pu L.-L."/>
            <person name="Puazo M."/>
            <person name="Qin X."/>
            <person name="Quiroz J.B."/>
            <person name="Reese J."/>
            <person name="Richards S."/>
            <person name="Rives C.M."/>
            <person name="Robberts R."/>
            <person name="Ruiz S.J."/>
            <person name="Ruiz M.J."/>
            <person name="Santibanez J."/>
            <person name="Schneider B.W."/>
            <person name="Sisson I."/>
            <person name="Smith M."/>
            <person name="Sodergren E."/>
            <person name="Song X.-Z."/>
            <person name="Song B.B."/>
            <person name="Summersgill H."/>
            <person name="Thelus R."/>
            <person name="Thornton R.D."/>
            <person name="Trejos Z.Y."/>
            <person name="Usmani K."/>
            <person name="Vattathil S."/>
            <person name="Villasana D."/>
            <person name="Walker D.L."/>
            <person name="Wang S."/>
            <person name="Wang K."/>
            <person name="White C.S."/>
            <person name="Williams A.C."/>
            <person name="Williamson J."/>
            <person name="Wilson K."/>
            <person name="Woghiren I.O."/>
            <person name="Woodworth J.R."/>
            <person name="Worley K.C."/>
            <person name="Wright R.A."/>
            <person name="Wu W."/>
            <person name="Young L."/>
            <person name="Zhang L."/>
            <person name="Zhang J."/>
            <person name="Zhu Y."/>
            <person name="Muzny D.M."/>
            <person name="Weinstock G."/>
            <person name="Gibbs R.A."/>
        </authorList>
    </citation>
    <scope>NUCLEOTIDE SEQUENCE [LARGE SCALE GENOMIC DNA]</scope>
    <source>
        <strain evidence="3">LSR1</strain>
    </source>
</reference>
<organism evidence="2 3">
    <name type="scientific">Acyrthosiphon pisum</name>
    <name type="common">Pea aphid</name>
    <dbReference type="NCBI Taxonomy" id="7029"/>
    <lineage>
        <taxon>Eukaryota</taxon>
        <taxon>Metazoa</taxon>
        <taxon>Ecdysozoa</taxon>
        <taxon>Arthropoda</taxon>
        <taxon>Hexapoda</taxon>
        <taxon>Insecta</taxon>
        <taxon>Pterygota</taxon>
        <taxon>Neoptera</taxon>
        <taxon>Paraneoptera</taxon>
        <taxon>Hemiptera</taxon>
        <taxon>Sternorrhyncha</taxon>
        <taxon>Aphidomorpha</taxon>
        <taxon>Aphidoidea</taxon>
        <taxon>Aphididae</taxon>
        <taxon>Macrosiphini</taxon>
        <taxon>Acyrthosiphon</taxon>
    </lineage>
</organism>
<dbReference type="GeneID" id="107883334"/>
<evidence type="ECO:0000256" key="1">
    <source>
        <dbReference type="SAM" id="SignalP"/>
    </source>
</evidence>
<sequence length="112" mass="12956">MYISLGLLWLCFKIIQGKITDCPLGGIRDTDLCLKLKKDTVFHRFYLWGFQTQILGNKDNKYDVYDIAYEQFKEVSKNKAVGSELNVMDPIDVMRPSKAHTETFLKQAETKS</sequence>
<keyword evidence="1" id="KW-0732">Signal</keyword>
<reference evidence="2" key="2">
    <citation type="submission" date="2022-06" db="UniProtKB">
        <authorList>
            <consortium name="EnsemblMetazoa"/>
        </authorList>
    </citation>
    <scope>IDENTIFICATION</scope>
</reference>
<dbReference type="Proteomes" id="UP000007819">
    <property type="component" value="Chromosome X"/>
</dbReference>
<evidence type="ECO:0000313" key="3">
    <source>
        <dbReference type="Proteomes" id="UP000007819"/>
    </source>
</evidence>
<dbReference type="KEGG" id="api:107883334"/>
<evidence type="ECO:0000313" key="2">
    <source>
        <dbReference type="EnsemblMetazoa" id="XP_016658602.1"/>
    </source>
</evidence>
<dbReference type="AlphaFoldDB" id="A0A8R2D372"/>